<evidence type="ECO:0000313" key="2">
    <source>
        <dbReference type="EMBL" id="CAF3042401.1"/>
    </source>
</evidence>
<dbReference type="AlphaFoldDB" id="A0A7R8HE59"/>
<dbReference type="EMBL" id="HG994588">
    <property type="protein sequence ID" value="CAF3042401.1"/>
    <property type="molecule type" value="Genomic_DNA"/>
</dbReference>
<dbReference type="Proteomes" id="UP000675881">
    <property type="component" value="Chromosome 9"/>
</dbReference>
<feature type="compositionally biased region" description="Polar residues" evidence="1">
    <location>
        <begin position="45"/>
        <end position="67"/>
    </location>
</feature>
<name>A0A7R8HE59_LEPSM</name>
<sequence>MPRISELSRQSTKRSNISSWKKSNTLKGLVEDIIVTLTRDEPSSLRIQRSTTSTADLHTSTMQPSSLASQSTCSAAPSTSTTPSTTQPADTPPNSISHKQTGSSATITSKESFQVSEIEKLLDISNFRQFRQRDDN</sequence>
<feature type="compositionally biased region" description="Low complexity" evidence="1">
    <location>
        <begin position="68"/>
        <end position="93"/>
    </location>
</feature>
<feature type="compositionally biased region" description="Polar residues" evidence="1">
    <location>
        <begin position="94"/>
        <end position="112"/>
    </location>
</feature>
<feature type="region of interest" description="Disordered" evidence="1">
    <location>
        <begin position="45"/>
        <end position="112"/>
    </location>
</feature>
<evidence type="ECO:0000313" key="3">
    <source>
        <dbReference type="Proteomes" id="UP000675881"/>
    </source>
</evidence>
<feature type="region of interest" description="Disordered" evidence="1">
    <location>
        <begin position="1"/>
        <end position="21"/>
    </location>
</feature>
<organism evidence="2 3">
    <name type="scientific">Lepeophtheirus salmonis</name>
    <name type="common">Salmon louse</name>
    <name type="synonym">Caligus salmonis</name>
    <dbReference type="NCBI Taxonomy" id="72036"/>
    <lineage>
        <taxon>Eukaryota</taxon>
        <taxon>Metazoa</taxon>
        <taxon>Ecdysozoa</taxon>
        <taxon>Arthropoda</taxon>
        <taxon>Crustacea</taxon>
        <taxon>Multicrustacea</taxon>
        <taxon>Hexanauplia</taxon>
        <taxon>Copepoda</taxon>
        <taxon>Siphonostomatoida</taxon>
        <taxon>Caligidae</taxon>
        <taxon>Lepeophtheirus</taxon>
    </lineage>
</organism>
<protein>
    <submittedName>
        <fullName evidence="2">(salmon louse) hypothetical protein</fullName>
    </submittedName>
</protein>
<gene>
    <name evidence="2" type="ORF">LSAA_14934</name>
</gene>
<feature type="compositionally biased region" description="Polar residues" evidence="1">
    <location>
        <begin position="7"/>
        <end position="21"/>
    </location>
</feature>
<proteinExistence type="predicted"/>
<reference evidence="2" key="1">
    <citation type="submission" date="2021-02" db="EMBL/GenBank/DDBJ databases">
        <authorList>
            <person name="Bekaert M."/>
        </authorList>
    </citation>
    <scope>NUCLEOTIDE SEQUENCE</scope>
    <source>
        <strain evidence="2">IoA-00</strain>
    </source>
</reference>
<evidence type="ECO:0000256" key="1">
    <source>
        <dbReference type="SAM" id="MobiDB-lite"/>
    </source>
</evidence>
<keyword evidence="3" id="KW-1185">Reference proteome</keyword>
<accession>A0A7R8HE59</accession>